<reference evidence="1" key="1">
    <citation type="journal article" date="2021" name="Proc. Natl. Acad. Sci. U.S.A.">
        <title>A Catalog of Tens of Thousands of Viruses from Human Metagenomes Reveals Hidden Associations with Chronic Diseases.</title>
        <authorList>
            <person name="Tisza M.J."/>
            <person name="Buck C.B."/>
        </authorList>
    </citation>
    <scope>NUCLEOTIDE SEQUENCE</scope>
    <source>
        <strain evidence="1">CtgN495</strain>
    </source>
</reference>
<accession>A0A8S5UCJ5</accession>
<evidence type="ECO:0000313" key="1">
    <source>
        <dbReference type="EMBL" id="DAF92231.1"/>
    </source>
</evidence>
<protein>
    <submittedName>
        <fullName evidence="1">Uncharacterized protein</fullName>
    </submittedName>
</protein>
<name>A0A8S5UCJ5_9CAUD</name>
<sequence length="178" mass="20696">MSTNLIGRDIIIMRKRYDEALQMQGVPCRYQFPNLASTNTHGEPVVDSYSDMIDTHVFFEGSPKVKTFKRMGWVVENDKELPFLIHCSFNLPNLQKDSVFRISGQYADVDERVFRVTEISYDLQAADHLVCQVVPVYEKQIVGRTDKEIERTFNKSNHFMKSPTDYRGQYISEQSGER</sequence>
<proteinExistence type="predicted"/>
<organism evidence="1">
    <name type="scientific">Siphoviridae sp. ctgN495</name>
    <dbReference type="NCBI Taxonomy" id="2825608"/>
    <lineage>
        <taxon>Viruses</taxon>
        <taxon>Duplodnaviria</taxon>
        <taxon>Heunggongvirae</taxon>
        <taxon>Uroviricota</taxon>
        <taxon>Caudoviricetes</taxon>
    </lineage>
</organism>
<dbReference type="EMBL" id="BK016063">
    <property type="protein sequence ID" value="DAF92231.1"/>
    <property type="molecule type" value="Genomic_DNA"/>
</dbReference>